<dbReference type="EMBL" id="QZWG01000003">
    <property type="protein sequence ID" value="RZC18600.1"/>
    <property type="molecule type" value="Genomic_DNA"/>
</dbReference>
<dbReference type="SMART" id="SM01281">
    <property type="entry name" value="Med12"/>
    <property type="match status" value="1"/>
</dbReference>
<comment type="caution">
    <text evidence="8">The sequence shown here is derived from an EMBL/GenBank/DDBJ whole genome shotgun (WGS) entry which is preliminary data.</text>
</comment>
<feature type="compositionally biased region" description="Basic and acidic residues" evidence="6">
    <location>
        <begin position="56"/>
        <end position="84"/>
    </location>
</feature>
<feature type="region of interest" description="Disordered" evidence="6">
    <location>
        <begin position="988"/>
        <end position="1029"/>
    </location>
</feature>
<protein>
    <submittedName>
        <fullName evidence="8">Mediator of RNA polymerase II transcription subunit 12 isoform D</fullName>
    </submittedName>
</protein>
<feature type="region of interest" description="Disordered" evidence="6">
    <location>
        <begin position="56"/>
        <end position="89"/>
    </location>
</feature>
<keyword evidence="9" id="KW-1185">Reference proteome</keyword>
<reference evidence="8 9" key="1">
    <citation type="submission" date="2018-09" db="EMBL/GenBank/DDBJ databases">
        <title>A high-quality reference genome of wild soybean provides a powerful tool to mine soybean genomes.</title>
        <authorList>
            <person name="Xie M."/>
            <person name="Chung C.Y.L."/>
            <person name="Li M.-W."/>
            <person name="Wong F.-L."/>
            <person name="Chan T.-F."/>
            <person name="Lam H.-M."/>
        </authorList>
    </citation>
    <scope>NUCLEOTIDE SEQUENCE [LARGE SCALE GENOMIC DNA]</scope>
    <source>
        <strain evidence="9">cv. W05</strain>
        <tissue evidence="8">Hypocotyl of etiolated seedlings</tissue>
    </source>
</reference>
<evidence type="ECO:0000256" key="3">
    <source>
        <dbReference type="ARBA" id="ARBA00023015"/>
    </source>
</evidence>
<keyword evidence="5" id="KW-0539">Nucleus</keyword>
<feature type="region of interest" description="Disordered" evidence="6">
    <location>
        <begin position="2058"/>
        <end position="2102"/>
    </location>
</feature>
<dbReference type="Pfam" id="PF09497">
    <property type="entry name" value="Med12"/>
    <property type="match status" value="1"/>
</dbReference>
<dbReference type="PANTHER" id="PTHR46567:SF1">
    <property type="entry name" value="MEDIATOR OF RNA POLYMERASE II TRANSCRIPTION SUBUNIT 12"/>
    <property type="match status" value="1"/>
</dbReference>
<evidence type="ECO:0000313" key="9">
    <source>
        <dbReference type="Proteomes" id="UP000289340"/>
    </source>
</evidence>
<evidence type="ECO:0000256" key="4">
    <source>
        <dbReference type="ARBA" id="ARBA00023163"/>
    </source>
</evidence>
<comment type="similarity">
    <text evidence="2">Belongs to the Mediator complex subunit 12 family.</text>
</comment>
<evidence type="ECO:0000256" key="1">
    <source>
        <dbReference type="ARBA" id="ARBA00004123"/>
    </source>
</evidence>
<comment type="subcellular location">
    <subcellularLocation>
        <location evidence="1">Nucleus</location>
    </subcellularLocation>
</comment>
<evidence type="ECO:0000259" key="7">
    <source>
        <dbReference type="SMART" id="SM01281"/>
    </source>
</evidence>
<keyword evidence="3" id="KW-0805">Transcription regulation</keyword>
<feature type="domain" description="Mediator complex subunit Med12" evidence="7">
    <location>
        <begin position="315"/>
        <end position="376"/>
    </location>
</feature>
<dbReference type="Proteomes" id="UP000289340">
    <property type="component" value="Chromosome 3"/>
</dbReference>
<evidence type="ECO:0000256" key="5">
    <source>
        <dbReference type="ARBA" id="ARBA00023242"/>
    </source>
</evidence>
<dbReference type="GO" id="GO:0016592">
    <property type="term" value="C:mediator complex"/>
    <property type="evidence" value="ECO:0007669"/>
    <property type="project" value="InterPro"/>
</dbReference>
<name>A0A445L5U2_GLYSO</name>
<dbReference type="InterPro" id="IPR019035">
    <property type="entry name" value="Mediator_Med12"/>
</dbReference>
<feature type="compositionally biased region" description="Basic and acidic residues" evidence="6">
    <location>
        <begin position="112"/>
        <end position="140"/>
    </location>
</feature>
<evidence type="ECO:0000256" key="6">
    <source>
        <dbReference type="SAM" id="MobiDB-lite"/>
    </source>
</evidence>
<dbReference type="GO" id="GO:0006357">
    <property type="term" value="P:regulation of transcription by RNA polymerase II"/>
    <property type="evidence" value="ECO:0007669"/>
    <property type="project" value="InterPro"/>
</dbReference>
<feature type="region of interest" description="Disordered" evidence="6">
    <location>
        <begin position="1"/>
        <end position="38"/>
    </location>
</feature>
<feature type="region of interest" description="Disordered" evidence="6">
    <location>
        <begin position="112"/>
        <end position="144"/>
    </location>
</feature>
<sequence>MQRYHAGSCTSAVNNSTIGGPSARDPGRSDSPSLPANFAVSSRNCKFQIFVVERDSVESAIKPKERKEQSSGAETEQRTEDKTPGKGHRGLQAFWKLSQPGQKKPEILLEKGVESAIKPKERKEQSSGAETEQRTEDKTPGKGHRGLQAFWKLSQPGQKKPEILLEKGASQVRTAMLHFYSTSNVVKIEISRDRKGDERLRQLPLNPYKLKCDKEPLNSRLGAPDFHPQTPNCPEETLTREYLQSGYRDTVEGLEEAREISLTQVPHFNKNIVLKCKEAIRKRLRAINESRAQKRKAGQVYGVALSGSQLGRSGIFPELRPCGEDFQKKWIEGLSQQHKRLRSLADHVPHGYKRASLLEVLIKNNVPLLRATWFIKVTYLNQVRPGSVGISSGAADKIQLSRSDVWTKDVINYLQTLVDEFLSKNALHSASHGRERSPQIPYTGSLQNKNDPLLSVSDGEGPSLHFRWWYIVRLLQWHHAEGLLHSSLVIDWVFNQLQEKELLEVWQLLLPIIYGFLETIVLSQSYVRTLAGLALRVIRDPAPGGSDLVDNSRRAYTAYAVVEMLRYLILVVPDTFAALDCFPLPSSVISHTMNDGSFVLKSTEAAGKIKNSSDDFGHIISCIQKHTEDLAKSASPGYPGHCLAKVAKALDKSLVLGDLRVAYKFLFEELCGGTVSEGWVSKVSPCLRLSLKWFGTVNTALIYSVFFLCEWATCDFRDFRSTPPRDIKFTGRKDLSQVHIAVRLLLMKIRDVKISQKQTNENHRASHLAKNSSQCQNWNYVGNVSRSKSSSKSMGSSVFESPGPLHDIIVCWIDQHVVHKGEGPKRLHLFMVELIRAGIFYPLAYVRQLIVSGIMDVYVNVVDLERWRRHYRILKQLPGCFIHDVLEESGIVEGPQLKEALQIYLNERRLILRGPLSMSHDDANGSNLSALKKKKYPASTKDEVSAVPIDQRNVISTTISSKSAKDNANIEELRTAISVLLQLPNCSSNLSTTGDESEGSVRRPIGSPYSKIDPVEGTPGCEECSRAKRQKLSEERSSFVQGHSPVQSDDDDAWWVKKGMKSPEPLKVDQSQKSTKQVTKIRQKNVRKTQSLAQLAASRIESSQGASTSHVCGNKVSCPHHKTAMDGEGQRSVDCIQTSHFGDIVSIGKALKQLRFVEKRALAVWLLTVVRQVIEEVEKNIGKVGQFGRPFPVADDRGSIRWKLGEDELSVILYLMDISDDLVSAVKFLLWLLPKVLNSPNSTIHSGRNVLMLPRNVENQVCDVGEAFLLSSLRRYENILVAADLIPEALSSAMHRAATVIASIGRVSGSGALAFARYLLRKYSNVASVIEWEKTFKTTSDARLSSELESGGSVDGELGLPLGVPAGVKDHDDFFRQKISGGRLPSRVGAGMRDIVQRNVEEAFHYLFGKDRKLFAAGTPKGPALEKWDNGYQIAHQIVMGLIDCIRQTGGAAQEGDPSLVSSAVSAIVGSVGPTLAKMPDFSSGNNHSNIMSATNSLNYARCILRMHITCLCLLKEALGERQSRVFDIALATEASNALAGVFTPSKASRSQFQMSPEAHDSSNTISNDMGSNSIKVVAKTTKIAAAVSALLVGAIVYGVTSLERMVAVLRLKEGLDVAQFVRNARSNSNGNARSVMAFKVDSSIEGHVHWFRLLVGNCRTICEGLVVELLGEPSIMALSRMQLMLPLNLVFPPAYSIFAFVRWRPFMLNATVREDMNQIYQSLSMAITDAIKHLPFRDVCFRDCQGLYDLMAADASDSELATLLEFNGSDMHLKSTAFVPLRSRLFLNAMIDCKMPPSIYTKDDGSRMSGLGESKIKFTDSESKLQDLLVHVLDTLQPAKFHWQWVVLRLLLNEQALVERLENRDVSLVDAIKLSSPSTEKASAASENENNFIQILLTRLLVRPDAAPLFSELIHLFGRSLEDSMLLQGKWFLAGQDVLFGRKTIRQRLHNIAMKKNLSVKTQFWEPWGWCSPSTDPLTIKGDNKKFDSTSLEEGEVVEEGMDLKRCQQQVTERALIELLLPCIDQSSDESRNSFASDMMKQLSYIEQQITAVTGGSKPVGSAPPGVEGQPNKVNNRKNMRGGGPALARRQTVAADSSPPSPAALRASMSLRLQLLLRFLPILCTDREPSVRSMRQFLATVIFRLLGSRVVHVDADISVNAVPFLPIREAESSSEVASAAFVDSSSGSLFDRLLLVLHGLLSSYPPSWLRAKPVSKTISEPTREFSGIDRELLEALQNDLDRMQLPDTIRWRIQAAMPMLIPSMRCSLSCQPPSVSNSALVCLQPSITNPGSNSSSSTIPQRNSVLSRVASNASGKSKLQDNDLEIDPWTLLEDGAGSYPSAGNTASIVSGDHANIRATSWLKGAVRVRRTDLTYVGAVDDDS</sequence>
<evidence type="ECO:0000256" key="2">
    <source>
        <dbReference type="ARBA" id="ARBA00010289"/>
    </source>
</evidence>
<dbReference type="GO" id="GO:0003712">
    <property type="term" value="F:transcription coregulator activity"/>
    <property type="evidence" value="ECO:0007669"/>
    <property type="project" value="InterPro"/>
</dbReference>
<feature type="compositionally biased region" description="Polar residues" evidence="6">
    <location>
        <begin position="8"/>
        <end position="19"/>
    </location>
</feature>
<proteinExistence type="inferred from homology"/>
<gene>
    <name evidence="8" type="ORF">D0Y65_005714</name>
</gene>
<accession>A0A445L5U2</accession>
<organism evidence="8 9">
    <name type="scientific">Glycine soja</name>
    <name type="common">Wild soybean</name>
    <dbReference type="NCBI Taxonomy" id="3848"/>
    <lineage>
        <taxon>Eukaryota</taxon>
        <taxon>Viridiplantae</taxon>
        <taxon>Streptophyta</taxon>
        <taxon>Embryophyta</taxon>
        <taxon>Tracheophyta</taxon>
        <taxon>Spermatophyta</taxon>
        <taxon>Magnoliopsida</taxon>
        <taxon>eudicotyledons</taxon>
        <taxon>Gunneridae</taxon>
        <taxon>Pentapetalae</taxon>
        <taxon>rosids</taxon>
        <taxon>fabids</taxon>
        <taxon>Fabales</taxon>
        <taxon>Fabaceae</taxon>
        <taxon>Papilionoideae</taxon>
        <taxon>50 kb inversion clade</taxon>
        <taxon>NPAAA clade</taxon>
        <taxon>indigoferoid/millettioid clade</taxon>
        <taxon>Phaseoleae</taxon>
        <taxon>Glycine</taxon>
        <taxon>Glycine subgen. Soja</taxon>
    </lineage>
</organism>
<keyword evidence="4" id="KW-0804">Transcription</keyword>
<dbReference type="PANTHER" id="PTHR46567">
    <property type="entry name" value="MEDIATOR OF RNA POLYMERASE II TRANSCRIPTION SUBUNIT 12"/>
    <property type="match status" value="1"/>
</dbReference>
<evidence type="ECO:0000313" key="8">
    <source>
        <dbReference type="EMBL" id="RZC18600.1"/>
    </source>
</evidence>